<keyword evidence="12" id="KW-0472">Membrane</keyword>
<evidence type="ECO:0000256" key="6">
    <source>
        <dbReference type="ARBA" id="ARBA00022692"/>
    </source>
</evidence>
<keyword evidence="11" id="KW-0503">Monooxygenase</keyword>
<dbReference type="OrthoDB" id="3060706at2759"/>
<keyword evidence="8" id="KW-1133">Transmembrane helix</keyword>
<dbReference type="Gene3D" id="1.10.630.10">
    <property type="entry name" value="Cytochrome P450"/>
    <property type="match status" value="1"/>
</dbReference>
<comment type="similarity">
    <text evidence="4">Belongs to the cytochrome P450 family.</text>
</comment>
<evidence type="ECO:0000256" key="8">
    <source>
        <dbReference type="ARBA" id="ARBA00022989"/>
    </source>
</evidence>
<organism evidence="14 15">
    <name type="scientific">Athelia psychrophila</name>
    <dbReference type="NCBI Taxonomy" id="1759441"/>
    <lineage>
        <taxon>Eukaryota</taxon>
        <taxon>Fungi</taxon>
        <taxon>Dikarya</taxon>
        <taxon>Basidiomycota</taxon>
        <taxon>Agaricomycotina</taxon>
        <taxon>Agaricomycetes</taxon>
        <taxon>Agaricomycetidae</taxon>
        <taxon>Atheliales</taxon>
        <taxon>Atheliaceae</taxon>
        <taxon>Athelia</taxon>
    </lineage>
</organism>
<keyword evidence="15" id="KW-1185">Reference proteome</keyword>
<dbReference type="GO" id="GO:0005506">
    <property type="term" value="F:iron ion binding"/>
    <property type="evidence" value="ECO:0007669"/>
    <property type="project" value="InterPro"/>
</dbReference>
<sequence>MQARYSASQITPDCDIISEVIAHMVAGSDTTTISLSYFLRDERRPDTVAKLQAEPDPAMPDPLSIPNITVLQNLPYLNAFNEEGLRLHGAVPSLLERVVPSPTSKTVSPASPSTPWAMHSRPAPSSLTGLAS</sequence>
<evidence type="ECO:0000256" key="9">
    <source>
        <dbReference type="ARBA" id="ARBA00023002"/>
    </source>
</evidence>
<dbReference type="Pfam" id="PF00067">
    <property type="entry name" value="p450"/>
    <property type="match status" value="1"/>
</dbReference>
<evidence type="ECO:0000256" key="1">
    <source>
        <dbReference type="ARBA" id="ARBA00001971"/>
    </source>
</evidence>
<comment type="pathway">
    <text evidence="3">Secondary metabolite biosynthesis; terpenoid biosynthesis.</text>
</comment>
<dbReference type="PANTHER" id="PTHR24305">
    <property type="entry name" value="CYTOCHROME P450"/>
    <property type="match status" value="1"/>
</dbReference>
<feature type="compositionally biased region" description="Polar residues" evidence="13">
    <location>
        <begin position="123"/>
        <end position="132"/>
    </location>
</feature>
<dbReference type="PANTHER" id="PTHR24305:SF166">
    <property type="entry name" value="CYTOCHROME P450 12A4, MITOCHONDRIAL-RELATED"/>
    <property type="match status" value="1"/>
</dbReference>
<accession>A0A167VXW4</accession>
<reference evidence="14 15" key="1">
    <citation type="journal article" date="2016" name="Mol. Biol. Evol.">
        <title>Comparative Genomics of Early-Diverging Mushroom-Forming Fungi Provides Insights into the Origins of Lignocellulose Decay Capabilities.</title>
        <authorList>
            <person name="Nagy L.G."/>
            <person name="Riley R."/>
            <person name="Tritt A."/>
            <person name="Adam C."/>
            <person name="Daum C."/>
            <person name="Floudas D."/>
            <person name="Sun H."/>
            <person name="Yadav J.S."/>
            <person name="Pangilinan J."/>
            <person name="Larsson K.H."/>
            <person name="Matsuura K."/>
            <person name="Barry K."/>
            <person name="Labutti K."/>
            <person name="Kuo R."/>
            <person name="Ohm R.A."/>
            <person name="Bhattacharya S.S."/>
            <person name="Shirouzu T."/>
            <person name="Yoshinaga Y."/>
            <person name="Martin F.M."/>
            <person name="Grigoriev I.V."/>
            <person name="Hibbett D.S."/>
        </authorList>
    </citation>
    <scope>NUCLEOTIDE SEQUENCE [LARGE SCALE GENOMIC DNA]</scope>
    <source>
        <strain evidence="14 15">CBS 109695</strain>
    </source>
</reference>
<gene>
    <name evidence="14" type="ORF">FIBSPDRAFT_877502</name>
</gene>
<keyword evidence="6" id="KW-0812">Transmembrane</keyword>
<proteinExistence type="inferred from homology"/>
<keyword evidence="5" id="KW-0349">Heme</keyword>
<dbReference type="Proteomes" id="UP000076532">
    <property type="component" value="Unassembled WGS sequence"/>
</dbReference>
<dbReference type="InterPro" id="IPR050121">
    <property type="entry name" value="Cytochrome_P450_monoxygenase"/>
</dbReference>
<keyword evidence="9" id="KW-0560">Oxidoreductase</keyword>
<dbReference type="InterPro" id="IPR001128">
    <property type="entry name" value="Cyt_P450"/>
</dbReference>
<dbReference type="GO" id="GO:0004497">
    <property type="term" value="F:monooxygenase activity"/>
    <property type="evidence" value="ECO:0007669"/>
    <property type="project" value="UniProtKB-KW"/>
</dbReference>
<dbReference type="GO" id="GO:0016705">
    <property type="term" value="F:oxidoreductase activity, acting on paired donors, with incorporation or reduction of molecular oxygen"/>
    <property type="evidence" value="ECO:0007669"/>
    <property type="project" value="InterPro"/>
</dbReference>
<keyword evidence="10" id="KW-0408">Iron</keyword>
<keyword evidence="7" id="KW-0479">Metal-binding</keyword>
<evidence type="ECO:0000256" key="12">
    <source>
        <dbReference type="ARBA" id="ARBA00023136"/>
    </source>
</evidence>
<evidence type="ECO:0000256" key="2">
    <source>
        <dbReference type="ARBA" id="ARBA00004370"/>
    </source>
</evidence>
<dbReference type="GO" id="GO:0020037">
    <property type="term" value="F:heme binding"/>
    <property type="evidence" value="ECO:0007669"/>
    <property type="project" value="InterPro"/>
</dbReference>
<evidence type="ECO:0000256" key="11">
    <source>
        <dbReference type="ARBA" id="ARBA00023033"/>
    </source>
</evidence>
<evidence type="ECO:0000256" key="4">
    <source>
        <dbReference type="ARBA" id="ARBA00010617"/>
    </source>
</evidence>
<dbReference type="AlphaFoldDB" id="A0A167VXW4"/>
<feature type="compositionally biased region" description="Polar residues" evidence="13">
    <location>
        <begin position="101"/>
        <end position="114"/>
    </location>
</feature>
<comment type="cofactor">
    <cofactor evidence="1">
        <name>heme</name>
        <dbReference type="ChEBI" id="CHEBI:30413"/>
    </cofactor>
</comment>
<dbReference type="STRING" id="436010.A0A167VXW4"/>
<dbReference type="SUPFAM" id="SSF48264">
    <property type="entry name" value="Cytochrome P450"/>
    <property type="match status" value="1"/>
</dbReference>
<protein>
    <recommendedName>
        <fullName evidence="16">Cytochrome P450</fullName>
    </recommendedName>
</protein>
<evidence type="ECO:0000256" key="13">
    <source>
        <dbReference type="SAM" id="MobiDB-lite"/>
    </source>
</evidence>
<evidence type="ECO:0000256" key="3">
    <source>
        <dbReference type="ARBA" id="ARBA00004721"/>
    </source>
</evidence>
<dbReference type="GO" id="GO:0016020">
    <property type="term" value="C:membrane"/>
    <property type="evidence" value="ECO:0007669"/>
    <property type="project" value="UniProtKB-SubCell"/>
</dbReference>
<evidence type="ECO:0000256" key="7">
    <source>
        <dbReference type="ARBA" id="ARBA00022723"/>
    </source>
</evidence>
<evidence type="ECO:0008006" key="16">
    <source>
        <dbReference type="Google" id="ProtNLM"/>
    </source>
</evidence>
<evidence type="ECO:0000313" key="14">
    <source>
        <dbReference type="EMBL" id="KZP05488.1"/>
    </source>
</evidence>
<dbReference type="EMBL" id="KV417835">
    <property type="protein sequence ID" value="KZP05488.1"/>
    <property type="molecule type" value="Genomic_DNA"/>
</dbReference>
<name>A0A167VXW4_9AGAM</name>
<comment type="subcellular location">
    <subcellularLocation>
        <location evidence="2">Membrane</location>
    </subcellularLocation>
</comment>
<evidence type="ECO:0000256" key="10">
    <source>
        <dbReference type="ARBA" id="ARBA00023004"/>
    </source>
</evidence>
<evidence type="ECO:0000313" key="15">
    <source>
        <dbReference type="Proteomes" id="UP000076532"/>
    </source>
</evidence>
<evidence type="ECO:0000256" key="5">
    <source>
        <dbReference type="ARBA" id="ARBA00022617"/>
    </source>
</evidence>
<dbReference type="InterPro" id="IPR036396">
    <property type="entry name" value="Cyt_P450_sf"/>
</dbReference>
<feature type="region of interest" description="Disordered" evidence="13">
    <location>
        <begin position="99"/>
        <end position="132"/>
    </location>
</feature>